<keyword evidence="2" id="KW-1185">Reference proteome</keyword>
<feature type="non-terminal residue" evidence="1">
    <location>
        <position position="1"/>
    </location>
</feature>
<dbReference type="InterPro" id="IPR050951">
    <property type="entry name" value="Retrovirus_Pol_polyprotein"/>
</dbReference>
<dbReference type="STRING" id="268474.A0A0V1N5W8"/>
<organism evidence="1 2">
    <name type="scientific">Trichinella papuae</name>
    <dbReference type="NCBI Taxonomy" id="268474"/>
    <lineage>
        <taxon>Eukaryota</taxon>
        <taxon>Metazoa</taxon>
        <taxon>Ecdysozoa</taxon>
        <taxon>Nematoda</taxon>
        <taxon>Enoplea</taxon>
        <taxon>Dorylaimia</taxon>
        <taxon>Trichinellida</taxon>
        <taxon>Trichinellidae</taxon>
        <taxon>Trichinella</taxon>
    </lineage>
</organism>
<reference evidence="1 2" key="1">
    <citation type="submission" date="2015-01" db="EMBL/GenBank/DDBJ databases">
        <title>Evolution of Trichinella species and genotypes.</title>
        <authorList>
            <person name="Korhonen P.K."/>
            <person name="Edoardo P."/>
            <person name="Giuseppe L.R."/>
            <person name="Gasser R.B."/>
        </authorList>
    </citation>
    <scope>NUCLEOTIDE SEQUENCE [LARGE SCALE GENOMIC DNA]</scope>
    <source>
        <strain evidence="1">ISS1980</strain>
    </source>
</reference>
<evidence type="ECO:0000313" key="2">
    <source>
        <dbReference type="Proteomes" id="UP000054843"/>
    </source>
</evidence>
<dbReference type="EMBL" id="JYDO01000007">
    <property type="protein sequence ID" value="KRZ79409.1"/>
    <property type="molecule type" value="Genomic_DNA"/>
</dbReference>
<dbReference type="Proteomes" id="UP000054843">
    <property type="component" value="Unassembled WGS sequence"/>
</dbReference>
<dbReference type="PANTHER" id="PTHR37984">
    <property type="entry name" value="PROTEIN CBG26694"/>
    <property type="match status" value="1"/>
</dbReference>
<sequence length="211" mass="25041">LPRYRMFWAHSSRVDSVTDWMNRNKFEALLRFLHFNDSDKAIMDRNHPEYDRFFKLCDGMGLKVENLVEQGNQAVIKSRNCAKLRRSTRVATIRSNRLRGCPVMPLNELKQRDRGTYECEYARDNMQKIALCHGNVCGKCYSCQEDREKELEAPLFSWNTPSKPWTRVHLVFTSSYQEMPWLIEIDAYSKWPEVEMMKMITTKALTEKLRE</sequence>
<evidence type="ECO:0000313" key="1">
    <source>
        <dbReference type="EMBL" id="KRZ79409.1"/>
    </source>
</evidence>
<accession>A0A0V1N5W8</accession>
<dbReference type="AlphaFoldDB" id="A0A0V1N5W8"/>
<protein>
    <recommendedName>
        <fullName evidence="3">PiggyBac transposable element-derived protein domain-containing protein</fullName>
    </recommendedName>
</protein>
<proteinExistence type="predicted"/>
<comment type="caution">
    <text evidence="1">The sequence shown here is derived from an EMBL/GenBank/DDBJ whole genome shotgun (WGS) entry which is preliminary data.</text>
</comment>
<gene>
    <name evidence="1" type="primary">K02A2.6</name>
    <name evidence="1" type="ORF">T10_7681</name>
</gene>
<name>A0A0V1N5W8_9BILA</name>
<evidence type="ECO:0008006" key="3">
    <source>
        <dbReference type="Google" id="ProtNLM"/>
    </source>
</evidence>
<dbReference type="PANTHER" id="PTHR37984:SF5">
    <property type="entry name" value="PROTEIN NYNRIN-LIKE"/>
    <property type="match status" value="1"/>
</dbReference>